<dbReference type="InterPro" id="IPR017853">
    <property type="entry name" value="GH"/>
</dbReference>
<dbReference type="PANTHER" id="PTHR30620:SF16">
    <property type="entry name" value="LYSOSOMAL BETA GLUCOSIDASE"/>
    <property type="match status" value="1"/>
</dbReference>
<dbReference type="GO" id="GO:0009251">
    <property type="term" value="P:glucan catabolic process"/>
    <property type="evidence" value="ECO:0007669"/>
    <property type="project" value="TreeGrafter"/>
</dbReference>
<gene>
    <name evidence="9" type="ORF">DL764_006004</name>
</gene>
<dbReference type="GO" id="GO:0008422">
    <property type="term" value="F:beta-glucosidase activity"/>
    <property type="evidence" value="ECO:0007669"/>
    <property type="project" value="UniProtKB-EC"/>
</dbReference>
<feature type="domain" description="Glycoside hydrolase family 3 N-terminal" evidence="8">
    <location>
        <begin position="24"/>
        <end position="152"/>
    </location>
</feature>
<dbReference type="OrthoDB" id="416222at2759"/>
<accession>A0A4V1XA98</accession>
<comment type="caution">
    <text evidence="9">The sequence shown here is derived from an EMBL/GenBank/DDBJ whole genome shotgun (WGS) entry which is preliminary data.</text>
</comment>
<dbReference type="InterPro" id="IPR051915">
    <property type="entry name" value="Cellulose_Degrad_GH3"/>
</dbReference>
<dbReference type="InterPro" id="IPR001764">
    <property type="entry name" value="Glyco_hydro_3_N"/>
</dbReference>
<dbReference type="STRING" id="155417.A0A4V1XA98"/>
<reference evidence="9 10" key="1">
    <citation type="submission" date="2018-06" db="EMBL/GenBank/DDBJ databases">
        <title>Complete Genomes of Monosporascus.</title>
        <authorList>
            <person name="Robinson A.J."/>
            <person name="Natvig D.O."/>
        </authorList>
    </citation>
    <scope>NUCLEOTIDE SEQUENCE [LARGE SCALE GENOMIC DNA]</scope>
    <source>
        <strain evidence="9 10">CBS 110550</strain>
    </source>
</reference>
<evidence type="ECO:0000256" key="5">
    <source>
        <dbReference type="ARBA" id="ARBA00022801"/>
    </source>
</evidence>
<keyword evidence="4" id="KW-0732">Signal</keyword>
<dbReference type="AlphaFoldDB" id="A0A4V1XA98"/>
<dbReference type="SUPFAM" id="SSF52279">
    <property type="entry name" value="Beta-D-glucan exohydrolase, C-terminal domain"/>
    <property type="match status" value="1"/>
</dbReference>
<evidence type="ECO:0000256" key="1">
    <source>
        <dbReference type="ARBA" id="ARBA00000448"/>
    </source>
</evidence>
<dbReference type="Proteomes" id="UP000293360">
    <property type="component" value="Unassembled WGS sequence"/>
</dbReference>
<dbReference type="EMBL" id="QJNU01000334">
    <property type="protein sequence ID" value="RYP01999.1"/>
    <property type="molecule type" value="Genomic_DNA"/>
</dbReference>
<organism evidence="9 10">
    <name type="scientific">Monosporascus ibericus</name>
    <dbReference type="NCBI Taxonomy" id="155417"/>
    <lineage>
        <taxon>Eukaryota</taxon>
        <taxon>Fungi</taxon>
        <taxon>Dikarya</taxon>
        <taxon>Ascomycota</taxon>
        <taxon>Pezizomycotina</taxon>
        <taxon>Sordariomycetes</taxon>
        <taxon>Xylariomycetidae</taxon>
        <taxon>Xylariales</taxon>
        <taxon>Xylariales incertae sedis</taxon>
        <taxon>Monosporascus</taxon>
    </lineage>
</organism>
<dbReference type="PANTHER" id="PTHR30620">
    <property type="entry name" value="PERIPLASMIC BETA-GLUCOSIDASE-RELATED"/>
    <property type="match status" value="1"/>
</dbReference>
<keyword evidence="6" id="KW-0325">Glycoprotein</keyword>
<keyword evidence="7" id="KW-0326">Glycosidase</keyword>
<dbReference type="InterPro" id="IPR036962">
    <property type="entry name" value="Glyco_hydro_3_N_sf"/>
</dbReference>
<evidence type="ECO:0000256" key="4">
    <source>
        <dbReference type="ARBA" id="ARBA00022729"/>
    </source>
</evidence>
<dbReference type="EC" id="3.2.1.21" evidence="3"/>
<keyword evidence="10" id="KW-1185">Reference proteome</keyword>
<evidence type="ECO:0000256" key="6">
    <source>
        <dbReference type="ARBA" id="ARBA00023180"/>
    </source>
</evidence>
<keyword evidence="5" id="KW-0378">Hydrolase</keyword>
<dbReference type="Pfam" id="PF00933">
    <property type="entry name" value="Glyco_hydro_3"/>
    <property type="match status" value="1"/>
</dbReference>
<dbReference type="SUPFAM" id="SSF51445">
    <property type="entry name" value="(Trans)glycosidases"/>
    <property type="match status" value="1"/>
</dbReference>
<evidence type="ECO:0000259" key="8">
    <source>
        <dbReference type="Pfam" id="PF00933"/>
    </source>
</evidence>
<dbReference type="InterPro" id="IPR036881">
    <property type="entry name" value="Glyco_hydro_3_C_sf"/>
</dbReference>
<name>A0A4V1XA98_9PEZI</name>
<evidence type="ECO:0000256" key="2">
    <source>
        <dbReference type="ARBA" id="ARBA00005336"/>
    </source>
</evidence>
<evidence type="ECO:0000256" key="7">
    <source>
        <dbReference type="ARBA" id="ARBA00023295"/>
    </source>
</evidence>
<proteinExistence type="inferred from homology"/>
<evidence type="ECO:0000313" key="10">
    <source>
        <dbReference type="Proteomes" id="UP000293360"/>
    </source>
</evidence>
<comment type="similarity">
    <text evidence="2">Belongs to the glycosyl hydrolase 3 family.</text>
</comment>
<sequence length="406" mass="44787">MLAASPLASSAPSFTDGQFGHLASDPALVRKFAEVVREEYSAAGFRCAPHRTLDLAMEPRWARLSDNWGEDASLTAEMIVSYIEGFHGDGFGPHSVAAVTKYFPGGCPVENGEVFHFSYGRTTNYPGNNFGYHLVPFKAIIAARARAMMPHYSRIVLRSYRPQRLGGLITNQNFGQSMPAKACCAEHLSEPERVLKILNAGADPIGSEHVTDMLVDLIWNGPVSEERIDTSVRRLLREKYPSPSLTTRSSIRAQPSVARATSILSSWVPRLSAAPGTPLTNNDTVPLRRARVAVVDTPDEADLALLKVEAPSFPRSGAFQKRFTSGFSNSTKRRKARQAKIYAAVFATYGVSPDAFLDVVFGLAKPEGRLPFDLPRFIAAVEAQFEDVPLRYRGPRLLVRRRKWHA</sequence>
<protein>
    <recommendedName>
        <fullName evidence="3">beta-glucosidase</fullName>
        <ecNumber evidence="3">3.2.1.21</ecNumber>
    </recommendedName>
</protein>
<dbReference type="Gene3D" id="3.20.20.300">
    <property type="entry name" value="Glycoside hydrolase, family 3, N-terminal domain"/>
    <property type="match status" value="2"/>
</dbReference>
<evidence type="ECO:0000256" key="3">
    <source>
        <dbReference type="ARBA" id="ARBA00012744"/>
    </source>
</evidence>
<evidence type="ECO:0000313" key="9">
    <source>
        <dbReference type="EMBL" id="RYP01999.1"/>
    </source>
</evidence>
<comment type="catalytic activity">
    <reaction evidence="1">
        <text>Hydrolysis of terminal, non-reducing beta-D-glucosyl residues with release of beta-D-glucose.</text>
        <dbReference type="EC" id="3.2.1.21"/>
    </reaction>
</comment>